<feature type="transmembrane region" description="Helical" evidence="1">
    <location>
        <begin position="320"/>
        <end position="339"/>
    </location>
</feature>
<feature type="transmembrane region" description="Helical" evidence="1">
    <location>
        <begin position="280"/>
        <end position="300"/>
    </location>
</feature>
<evidence type="ECO:0000313" key="3">
    <source>
        <dbReference type="Proteomes" id="UP001205185"/>
    </source>
</evidence>
<evidence type="ECO:0000313" key="2">
    <source>
        <dbReference type="EMBL" id="MCP2268288.1"/>
    </source>
</evidence>
<dbReference type="PANTHER" id="PTHR36840:SF1">
    <property type="entry name" value="BLL5714 PROTEIN"/>
    <property type="match status" value="1"/>
</dbReference>
<organism evidence="2 3">
    <name type="scientific">Actinokineospora diospyrosa</name>
    <dbReference type="NCBI Taxonomy" id="103728"/>
    <lineage>
        <taxon>Bacteria</taxon>
        <taxon>Bacillati</taxon>
        <taxon>Actinomycetota</taxon>
        <taxon>Actinomycetes</taxon>
        <taxon>Pseudonocardiales</taxon>
        <taxon>Pseudonocardiaceae</taxon>
        <taxon>Actinokineospora</taxon>
    </lineage>
</organism>
<dbReference type="EMBL" id="JAMTCO010000002">
    <property type="protein sequence ID" value="MCP2268288.1"/>
    <property type="molecule type" value="Genomic_DNA"/>
</dbReference>
<dbReference type="RefSeq" id="WP_253885208.1">
    <property type="nucleotide sequence ID" value="NZ_BAAAVB010000006.1"/>
</dbReference>
<keyword evidence="1" id="KW-0812">Transmembrane</keyword>
<feature type="transmembrane region" description="Helical" evidence="1">
    <location>
        <begin position="78"/>
        <end position="98"/>
    </location>
</feature>
<name>A0ABT1I6M9_9PSEU</name>
<keyword evidence="1" id="KW-0472">Membrane</keyword>
<feature type="transmembrane region" description="Helical" evidence="1">
    <location>
        <begin position="351"/>
        <end position="384"/>
    </location>
</feature>
<evidence type="ECO:0000256" key="1">
    <source>
        <dbReference type="SAM" id="Phobius"/>
    </source>
</evidence>
<feature type="transmembrane region" description="Helical" evidence="1">
    <location>
        <begin position="204"/>
        <end position="222"/>
    </location>
</feature>
<feature type="transmembrane region" description="Helical" evidence="1">
    <location>
        <begin position="110"/>
        <end position="132"/>
    </location>
</feature>
<comment type="caution">
    <text evidence="2">The sequence shown here is derived from an EMBL/GenBank/DDBJ whole genome shotgun (WGS) entry which is preliminary data.</text>
</comment>
<proteinExistence type="predicted"/>
<feature type="transmembrane region" description="Helical" evidence="1">
    <location>
        <begin position="144"/>
        <end position="164"/>
    </location>
</feature>
<dbReference type="InterPro" id="IPR010640">
    <property type="entry name" value="Low_temperature_requirement_A"/>
</dbReference>
<gene>
    <name evidence="2" type="ORF">LV75_000774</name>
</gene>
<protein>
    <submittedName>
        <fullName evidence="2">Low temperature requirement protein LtrA</fullName>
    </submittedName>
</protein>
<keyword evidence="1" id="KW-1133">Transmembrane helix</keyword>
<dbReference type="Proteomes" id="UP001205185">
    <property type="component" value="Unassembled WGS sequence"/>
</dbReference>
<dbReference type="PANTHER" id="PTHR36840">
    <property type="entry name" value="BLL5714 PROTEIN"/>
    <property type="match status" value="1"/>
</dbReference>
<feature type="transmembrane region" description="Helical" evidence="1">
    <location>
        <begin position="228"/>
        <end position="250"/>
    </location>
</feature>
<keyword evidence="3" id="KW-1185">Reference proteome</keyword>
<sequence length="411" mass="43960">MSKPHRTRLQRVGESSTATTLELFFDLVFVFALTQVTALMAENPTWLGLLRGSLVLAVVWWCWVGYSWLSNLVKADEGTARTAMLGAMAAMFLIALAIPEAFHDLPGGLSGPVVFALCYLLVRAVHLLLFWIGAAGDPGLRRQLLRFTPTVLGGTLLLLLAAQTSGAAQIGLWVAAIAADYGGTFAIGASGWRLNSAKHFAERHGLIVIIALGESIVAIGVGVNELAISWPIIVAAVLGLTVAACLWWAYFDTHAIIAERALAKATGVERASMARSAFSFLHLPLVVGIVMLALGLKKVLNYVAGADGHTAADHLYGPPLWALFGGTALYLFAQAGVSWRCGRNLKPQRIAVATALIALTPLVAFLPALVSLAVLAAVLVGLIGYEWAHYRDVRDEIRHAEHEHEVDHGQA</sequence>
<feature type="transmembrane region" description="Helical" evidence="1">
    <location>
        <begin position="170"/>
        <end position="192"/>
    </location>
</feature>
<reference evidence="2 3" key="1">
    <citation type="submission" date="2022-06" db="EMBL/GenBank/DDBJ databases">
        <title>Genomic Encyclopedia of Archaeal and Bacterial Type Strains, Phase II (KMG-II): from individual species to whole genera.</title>
        <authorList>
            <person name="Goeker M."/>
        </authorList>
    </citation>
    <scope>NUCLEOTIDE SEQUENCE [LARGE SCALE GENOMIC DNA]</scope>
    <source>
        <strain evidence="2 3">DSM 44255</strain>
    </source>
</reference>
<accession>A0ABT1I6M9</accession>
<dbReference type="Pfam" id="PF06772">
    <property type="entry name" value="LtrA"/>
    <property type="match status" value="1"/>
</dbReference>
<feature type="transmembrane region" description="Helical" evidence="1">
    <location>
        <begin position="21"/>
        <end position="40"/>
    </location>
</feature>
<feature type="transmembrane region" description="Helical" evidence="1">
    <location>
        <begin position="46"/>
        <end position="66"/>
    </location>
</feature>